<reference evidence="3" key="2">
    <citation type="journal article" date="2018" name="Plant J.">
        <title>The Sorghum bicolor reference genome: improved assembly, gene annotations, a transcriptome atlas, and signatures of genome organization.</title>
        <authorList>
            <person name="McCormick R.F."/>
            <person name="Truong S.K."/>
            <person name="Sreedasyam A."/>
            <person name="Jenkins J."/>
            <person name="Shu S."/>
            <person name="Sims D."/>
            <person name="Kennedy M."/>
            <person name="Amirebrahimi M."/>
            <person name="Weers B.D."/>
            <person name="McKinley B."/>
            <person name="Mattison A."/>
            <person name="Morishige D.T."/>
            <person name="Grimwood J."/>
            <person name="Schmutz J."/>
            <person name="Mullet J.E."/>
        </authorList>
    </citation>
    <scope>NUCLEOTIDE SEQUENCE [LARGE SCALE GENOMIC DNA]</scope>
    <source>
        <strain evidence="3">cv. BTx623</strain>
    </source>
</reference>
<name>A0A1B6PEW8_SORBI</name>
<reference evidence="2 3" key="1">
    <citation type="journal article" date="2009" name="Nature">
        <title>The Sorghum bicolor genome and the diversification of grasses.</title>
        <authorList>
            <person name="Paterson A.H."/>
            <person name="Bowers J.E."/>
            <person name="Bruggmann R."/>
            <person name="Dubchak I."/>
            <person name="Grimwood J."/>
            <person name="Gundlach H."/>
            <person name="Haberer G."/>
            <person name="Hellsten U."/>
            <person name="Mitros T."/>
            <person name="Poliakov A."/>
            <person name="Schmutz J."/>
            <person name="Spannagl M."/>
            <person name="Tang H."/>
            <person name="Wang X."/>
            <person name="Wicker T."/>
            <person name="Bharti A.K."/>
            <person name="Chapman J."/>
            <person name="Feltus F.A."/>
            <person name="Gowik U."/>
            <person name="Grigoriev I.V."/>
            <person name="Lyons E."/>
            <person name="Maher C.A."/>
            <person name="Martis M."/>
            <person name="Narechania A."/>
            <person name="Otillar R.P."/>
            <person name="Penning B.W."/>
            <person name="Salamov A.A."/>
            <person name="Wang Y."/>
            <person name="Zhang L."/>
            <person name="Carpita N.C."/>
            <person name="Freeling M."/>
            <person name="Gingle A.R."/>
            <person name="Hash C.T."/>
            <person name="Keller B."/>
            <person name="Klein P."/>
            <person name="Kresovich S."/>
            <person name="McCann M.C."/>
            <person name="Ming R."/>
            <person name="Peterson D.G."/>
            <person name="Mehboob-ur-Rahman"/>
            <person name="Ware D."/>
            <person name="Westhoff P."/>
            <person name="Mayer K.F."/>
            <person name="Messing J."/>
            <person name="Rokhsar D.S."/>
        </authorList>
    </citation>
    <scope>NUCLEOTIDE SEQUENCE [LARGE SCALE GENOMIC DNA]</scope>
    <source>
        <strain evidence="3">cv. BTx623</strain>
    </source>
</reference>
<organism evidence="2 3">
    <name type="scientific">Sorghum bicolor</name>
    <name type="common">Sorghum</name>
    <name type="synonym">Sorghum vulgare</name>
    <dbReference type="NCBI Taxonomy" id="4558"/>
    <lineage>
        <taxon>Eukaryota</taxon>
        <taxon>Viridiplantae</taxon>
        <taxon>Streptophyta</taxon>
        <taxon>Embryophyta</taxon>
        <taxon>Tracheophyta</taxon>
        <taxon>Spermatophyta</taxon>
        <taxon>Magnoliopsida</taxon>
        <taxon>Liliopsida</taxon>
        <taxon>Poales</taxon>
        <taxon>Poaceae</taxon>
        <taxon>PACMAD clade</taxon>
        <taxon>Panicoideae</taxon>
        <taxon>Andropogonodae</taxon>
        <taxon>Andropogoneae</taxon>
        <taxon>Sorghinae</taxon>
        <taxon>Sorghum</taxon>
    </lineage>
</organism>
<dbReference type="Proteomes" id="UP000000768">
    <property type="component" value="Chromosome 8"/>
</dbReference>
<dbReference type="AlphaFoldDB" id="A0A1B6PEW8"/>
<proteinExistence type="predicted"/>
<dbReference type="EMBL" id="CM000767">
    <property type="protein sequence ID" value="KXG24085.1"/>
    <property type="molecule type" value="Genomic_DNA"/>
</dbReference>
<evidence type="ECO:0000256" key="1">
    <source>
        <dbReference type="SAM" id="SignalP"/>
    </source>
</evidence>
<keyword evidence="1" id="KW-0732">Signal</keyword>
<accession>A0A1B6PEW8</accession>
<feature type="chain" id="PRO_5008588754" description="Embryo surrounding factor 1 brassicaceae domain-containing protein" evidence="1">
    <location>
        <begin position="25"/>
        <end position="125"/>
    </location>
</feature>
<evidence type="ECO:0000313" key="2">
    <source>
        <dbReference type="EMBL" id="KXG24085.1"/>
    </source>
</evidence>
<sequence>MKSCCANHLYVMAILSFVLFVCLPFPCSPALSKTGDTQIFRNSTTNKILKDFMVRNTLVPPETKIKITFCANYICGGHRDCYCCLHDGNHVCYWTRADCQAKCPACDPHCPPKTQPGTTLMEGRP</sequence>
<evidence type="ECO:0000313" key="3">
    <source>
        <dbReference type="Proteomes" id="UP000000768"/>
    </source>
</evidence>
<feature type="signal peptide" evidence="1">
    <location>
        <begin position="1"/>
        <end position="24"/>
    </location>
</feature>
<gene>
    <name evidence="2" type="ORF">SORBI_3008G182200</name>
</gene>
<dbReference type="OMA" id="ITFCANY"/>
<evidence type="ECO:0008006" key="4">
    <source>
        <dbReference type="Google" id="ProtNLM"/>
    </source>
</evidence>
<keyword evidence="3" id="KW-1185">Reference proteome</keyword>
<dbReference type="Gramene" id="KXG24085">
    <property type="protein sequence ID" value="KXG24085"/>
    <property type="gene ID" value="SORBI_3008G182200"/>
</dbReference>
<protein>
    <recommendedName>
        <fullName evidence="4">Embryo surrounding factor 1 brassicaceae domain-containing protein</fullName>
    </recommendedName>
</protein>
<dbReference type="InParanoid" id="A0A1B6PEW8"/>